<evidence type="ECO:0000256" key="1">
    <source>
        <dbReference type="SAM" id="SignalP"/>
    </source>
</evidence>
<dbReference type="CDD" id="cd07563">
    <property type="entry name" value="Peptidase_S41_IRBP"/>
    <property type="match status" value="1"/>
</dbReference>
<dbReference type="AlphaFoldDB" id="A0A3D8HHE8"/>
<dbReference type="PROSITE" id="PS51257">
    <property type="entry name" value="PROKAR_LIPOPROTEIN"/>
    <property type="match status" value="1"/>
</dbReference>
<sequence>MKTSITYYLLLFCILFSGCEEATKYNSSPRDNFEALWRIMDENYCFFEYKKVDWDEVHDRYSLLVKDTMNQYELFDVLGKMLAEVKDGHTNLISSFDMSRYWAWYEDYPANYYKEIQDNYLGTDYKIAGGMKYKRLADDQIGYVYYGSFSSGVGENNLDYMFMHFKECKGLIFDVRDNGGGSMTFSDRIASRFLEEKMLTCYTQYKKGNGHNDFTEPNPVYLSPSDRLRWPRPVIVLTNRHSYSATNDFVNVMRLLPQVTIMGDRTGGGSGLPFSSELPNGWSVRFSACPVLDVNKQHTEFGIDPDVKVSITGEDIMKGRDTIIDRAIELLLAKADSIEAASKSKISSAGLAY</sequence>
<protein>
    <submittedName>
        <fullName evidence="4">Peptidase S41</fullName>
    </submittedName>
    <submittedName>
        <fullName evidence="3">S41 family peptidase</fullName>
    </submittedName>
</protein>
<evidence type="ECO:0000313" key="3">
    <source>
        <dbReference type="EMBL" id="MBC8601002.1"/>
    </source>
</evidence>
<evidence type="ECO:0000259" key="2">
    <source>
        <dbReference type="SMART" id="SM00245"/>
    </source>
</evidence>
<dbReference type="Pfam" id="PF03572">
    <property type="entry name" value="Peptidase_S41"/>
    <property type="match status" value="1"/>
</dbReference>
<dbReference type="Proteomes" id="UP000256321">
    <property type="component" value="Unassembled WGS sequence"/>
</dbReference>
<dbReference type="PANTHER" id="PTHR11261">
    <property type="entry name" value="INTERPHOTORECEPTOR RETINOID-BINDING PROTEIN"/>
    <property type="match status" value="1"/>
</dbReference>
<evidence type="ECO:0000313" key="6">
    <source>
        <dbReference type="Proteomes" id="UP000629596"/>
    </source>
</evidence>
<dbReference type="EMBL" id="QREV01000007">
    <property type="protein sequence ID" value="RDU50338.1"/>
    <property type="molecule type" value="Genomic_DNA"/>
</dbReference>
<dbReference type="EMBL" id="JACRTI010000007">
    <property type="protein sequence ID" value="MBC8601002.1"/>
    <property type="molecule type" value="Genomic_DNA"/>
</dbReference>
<reference evidence="3 6" key="2">
    <citation type="submission" date="2020-08" db="EMBL/GenBank/DDBJ databases">
        <title>Genome public.</title>
        <authorList>
            <person name="Liu C."/>
            <person name="Sun Q."/>
        </authorList>
    </citation>
    <scope>NUCLEOTIDE SEQUENCE [LARGE SCALE GENOMIC DNA]</scope>
    <source>
        <strain evidence="3 6">426_9</strain>
    </source>
</reference>
<dbReference type="InterPro" id="IPR028204">
    <property type="entry name" value="Tricorn_C1"/>
</dbReference>
<keyword evidence="1" id="KW-0732">Signal</keyword>
<dbReference type="GO" id="GO:0008236">
    <property type="term" value="F:serine-type peptidase activity"/>
    <property type="evidence" value="ECO:0007669"/>
    <property type="project" value="InterPro"/>
</dbReference>
<dbReference type="Gene3D" id="3.90.226.10">
    <property type="entry name" value="2-enoyl-CoA Hydratase, Chain A, domain 1"/>
    <property type="match status" value="1"/>
</dbReference>
<dbReference type="Gene3D" id="3.30.750.44">
    <property type="match status" value="1"/>
</dbReference>
<dbReference type="Proteomes" id="UP000629596">
    <property type="component" value="Unassembled WGS sequence"/>
</dbReference>
<dbReference type="InterPro" id="IPR029045">
    <property type="entry name" value="ClpP/crotonase-like_dom_sf"/>
</dbReference>
<keyword evidence="6" id="KW-1185">Reference proteome</keyword>
<name>A0A3D8HHE8_9BACT</name>
<dbReference type="PANTHER" id="PTHR11261:SF3">
    <property type="entry name" value="RETINOL-BINDING PROTEIN 3"/>
    <property type="match status" value="1"/>
</dbReference>
<dbReference type="RefSeq" id="WP_115498581.1">
    <property type="nucleotide sequence ID" value="NZ_JACRTI010000007.1"/>
</dbReference>
<proteinExistence type="predicted"/>
<accession>A0A3D8HHE8</accession>
<dbReference type="SMART" id="SM00245">
    <property type="entry name" value="TSPc"/>
    <property type="match status" value="1"/>
</dbReference>
<dbReference type="SUPFAM" id="SSF52096">
    <property type="entry name" value="ClpP/crotonase"/>
    <property type="match status" value="1"/>
</dbReference>
<gene>
    <name evidence="4" type="ORF">DWU89_04695</name>
    <name evidence="3" type="ORF">H8784_04615</name>
</gene>
<reference evidence="4 5" key="1">
    <citation type="submission" date="2018-07" db="EMBL/GenBank/DDBJ databases">
        <title>Parabacteroides acidifaciens nov. sp., isolated from human feces.</title>
        <authorList>
            <person name="Wang Y.J."/>
        </authorList>
    </citation>
    <scope>NUCLEOTIDE SEQUENCE [LARGE SCALE GENOMIC DNA]</scope>
    <source>
        <strain evidence="4 5">426-9</strain>
    </source>
</reference>
<evidence type="ECO:0000313" key="5">
    <source>
        <dbReference type="Proteomes" id="UP000256321"/>
    </source>
</evidence>
<dbReference type="GO" id="GO:0006508">
    <property type="term" value="P:proteolysis"/>
    <property type="evidence" value="ECO:0007669"/>
    <property type="project" value="InterPro"/>
</dbReference>
<dbReference type="InterPro" id="IPR005151">
    <property type="entry name" value="Tail-specific_protease"/>
</dbReference>
<evidence type="ECO:0000313" key="4">
    <source>
        <dbReference type="EMBL" id="RDU50338.1"/>
    </source>
</evidence>
<feature type="signal peptide" evidence="1">
    <location>
        <begin position="1"/>
        <end position="22"/>
    </location>
</feature>
<feature type="chain" id="PRO_5017671594" evidence="1">
    <location>
        <begin position="23"/>
        <end position="353"/>
    </location>
</feature>
<dbReference type="Pfam" id="PF14684">
    <property type="entry name" value="Tricorn_C1"/>
    <property type="match status" value="1"/>
</dbReference>
<feature type="domain" description="Tail specific protease" evidence="2">
    <location>
        <begin position="109"/>
        <end position="310"/>
    </location>
</feature>
<organism evidence="4 5">
    <name type="scientific">Parabacteroides acidifaciens</name>
    <dbReference type="NCBI Taxonomy" id="2290935"/>
    <lineage>
        <taxon>Bacteria</taxon>
        <taxon>Pseudomonadati</taxon>
        <taxon>Bacteroidota</taxon>
        <taxon>Bacteroidia</taxon>
        <taxon>Bacteroidales</taxon>
        <taxon>Tannerellaceae</taxon>
        <taxon>Parabacteroides</taxon>
    </lineage>
</organism>
<comment type="caution">
    <text evidence="4">The sequence shown here is derived from an EMBL/GenBank/DDBJ whole genome shotgun (WGS) entry which is preliminary data.</text>
</comment>